<dbReference type="Proteomes" id="UP000184406">
    <property type="component" value="Unassembled WGS sequence"/>
</dbReference>
<gene>
    <name evidence="1" type="ORF">SAMN03080594_10135</name>
</gene>
<proteinExistence type="predicted"/>
<protein>
    <submittedName>
        <fullName evidence="1">Uncharacterized protein</fullName>
    </submittedName>
</protein>
<reference evidence="2" key="1">
    <citation type="submission" date="2016-11" db="EMBL/GenBank/DDBJ databases">
        <authorList>
            <person name="Varghese N."/>
            <person name="Submissions S."/>
        </authorList>
    </citation>
    <scope>NUCLEOTIDE SEQUENCE [LARGE SCALE GENOMIC DNA]</scope>
    <source>
        <strain evidence="2">DSM 17539</strain>
    </source>
</reference>
<accession>A0A1M4SUN5</accession>
<keyword evidence="2" id="KW-1185">Reference proteome</keyword>
<evidence type="ECO:0000313" key="1">
    <source>
        <dbReference type="EMBL" id="SHE35924.1"/>
    </source>
</evidence>
<dbReference type="EMBL" id="FQUX01000001">
    <property type="protein sequence ID" value="SHE35924.1"/>
    <property type="molecule type" value="Genomic_DNA"/>
</dbReference>
<organism evidence="1 2">
    <name type="scientific">Arenibacter palladensis</name>
    <dbReference type="NCBI Taxonomy" id="237373"/>
    <lineage>
        <taxon>Bacteria</taxon>
        <taxon>Pseudomonadati</taxon>
        <taxon>Bacteroidota</taxon>
        <taxon>Flavobacteriia</taxon>
        <taxon>Flavobacteriales</taxon>
        <taxon>Flavobacteriaceae</taxon>
        <taxon>Arenibacter</taxon>
    </lineage>
</organism>
<evidence type="ECO:0000313" key="2">
    <source>
        <dbReference type="Proteomes" id="UP000184406"/>
    </source>
</evidence>
<dbReference type="AlphaFoldDB" id="A0A1M4SUN5"/>
<name>A0A1M4SUN5_9FLAO</name>
<sequence length="63" mass="7112">MLDNKIRGLVFKKIKPLFSVLHKSIHFIDAQVTNGHFFLSSHSRQIVYEFQYGSGCTINVGSG</sequence>